<reference evidence="1 2" key="1">
    <citation type="submission" date="2018-10" db="EMBL/GenBank/DDBJ databases">
        <title>Draft genome of Cortibacter populi DSM10536.</title>
        <authorList>
            <person name="Bernier A.-M."/>
            <person name="Bernard K."/>
        </authorList>
    </citation>
    <scope>NUCLEOTIDE SEQUENCE [LARGE SCALE GENOMIC DNA]</scope>
    <source>
        <strain evidence="1 2">DSM 105136</strain>
    </source>
</reference>
<evidence type="ECO:0000313" key="2">
    <source>
        <dbReference type="Proteomes" id="UP000278006"/>
    </source>
</evidence>
<organism evidence="1 2">
    <name type="scientific">Corticibacter populi</name>
    <dbReference type="NCBI Taxonomy" id="1550736"/>
    <lineage>
        <taxon>Bacteria</taxon>
        <taxon>Pseudomonadati</taxon>
        <taxon>Pseudomonadota</taxon>
        <taxon>Betaproteobacteria</taxon>
        <taxon>Burkholderiales</taxon>
        <taxon>Comamonadaceae</taxon>
        <taxon>Corticibacter</taxon>
    </lineage>
</organism>
<protein>
    <submittedName>
        <fullName evidence="1">Uncharacterized protein</fullName>
    </submittedName>
</protein>
<proteinExistence type="predicted"/>
<comment type="caution">
    <text evidence="1">The sequence shown here is derived from an EMBL/GenBank/DDBJ whole genome shotgun (WGS) entry which is preliminary data.</text>
</comment>
<name>A0A3M6QYX7_9BURK</name>
<keyword evidence="2" id="KW-1185">Reference proteome</keyword>
<dbReference type="Proteomes" id="UP000278006">
    <property type="component" value="Unassembled WGS sequence"/>
</dbReference>
<gene>
    <name evidence="1" type="ORF">D8I35_03705</name>
</gene>
<dbReference type="AlphaFoldDB" id="A0A3M6QYX7"/>
<evidence type="ECO:0000313" key="1">
    <source>
        <dbReference type="EMBL" id="RMX08225.1"/>
    </source>
</evidence>
<sequence length="94" mass="11009">MAEEVLAMILLLPMWPTTLWQQLHQHQPMRTSSMNTEDSKNSQYITKEEFDEFRQQTFEAIRSLALFAKGEAALGATPEEHYEHVGRLLFRMKP</sequence>
<dbReference type="EMBL" id="RDQO01000001">
    <property type="protein sequence ID" value="RMX08225.1"/>
    <property type="molecule type" value="Genomic_DNA"/>
</dbReference>
<accession>A0A3M6QYX7</accession>